<organism evidence="5 6">
    <name type="scientific">Mycena rosella</name>
    <name type="common">Pink bonnet</name>
    <name type="synonym">Agaricus rosellus</name>
    <dbReference type="NCBI Taxonomy" id="1033263"/>
    <lineage>
        <taxon>Eukaryota</taxon>
        <taxon>Fungi</taxon>
        <taxon>Dikarya</taxon>
        <taxon>Basidiomycota</taxon>
        <taxon>Agaricomycotina</taxon>
        <taxon>Agaricomycetes</taxon>
        <taxon>Agaricomycetidae</taxon>
        <taxon>Agaricales</taxon>
        <taxon>Marasmiineae</taxon>
        <taxon>Mycenaceae</taxon>
        <taxon>Mycena</taxon>
    </lineage>
</organism>
<dbReference type="Proteomes" id="UP001221757">
    <property type="component" value="Unassembled WGS sequence"/>
</dbReference>
<evidence type="ECO:0000259" key="4">
    <source>
        <dbReference type="PROSITE" id="PS51767"/>
    </source>
</evidence>
<name>A0AAD7MA55_MYCRO</name>
<accession>A0AAD7MA55</accession>
<dbReference type="AlphaFoldDB" id="A0AAD7MA55"/>
<dbReference type="PRINTS" id="PR00792">
    <property type="entry name" value="PEPSIN"/>
</dbReference>
<dbReference type="GO" id="GO:0004190">
    <property type="term" value="F:aspartic-type endopeptidase activity"/>
    <property type="evidence" value="ECO:0007669"/>
    <property type="project" value="InterPro"/>
</dbReference>
<evidence type="ECO:0000256" key="2">
    <source>
        <dbReference type="SAM" id="MobiDB-lite"/>
    </source>
</evidence>
<protein>
    <submittedName>
        <fullName evidence="5">Aspartic peptidase domain-containing protein</fullName>
    </submittedName>
</protein>
<comment type="caution">
    <text evidence="5">The sequence shown here is derived from an EMBL/GenBank/DDBJ whole genome shotgun (WGS) entry which is preliminary data.</text>
</comment>
<evidence type="ECO:0000256" key="3">
    <source>
        <dbReference type="SAM" id="SignalP"/>
    </source>
</evidence>
<proteinExistence type="inferred from homology"/>
<evidence type="ECO:0000256" key="1">
    <source>
        <dbReference type="ARBA" id="ARBA00007447"/>
    </source>
</evidence>
<dbReference type="PROSITE" id="PS51767">
    <property type="entry name" value="PEPTIDASE_A1"/>
    <property type="match status" value="1"/>
</dbReference>
<dbReference type="InterPro" id="IPR033121">
    <property type="entry name" value="PEPTIDASE_A1"/>
</dbReference>
<dbReference type="EMBL" id="JARKIE010000005">
    <property type="protein sequence ID" value="KAJ7707745.1"/>
    <property type="molecule type" value="Genomic_DNA"/>
</dbReference>
<dbReference type="InterPro" id="IPR034164">
    <property type="entry name" value="Pepsin-like_dom"/>
</dbReference>
<dbReference type="PANTHER" id="PTHR47966:SF74">
    <property type="entry name" value="AGR407CP"/>
    <property type="match status" value="1"/>
</dbReference>
<keyword evidence="3" id="KW-0732">Signal</keyword>
<keyword evidence="6" id="KW-1185">Reference proteome</keyword>
<comment type="similarity">
    <text evidence="1">Belongs to the peptidase A1 family.</text>
</comment>
<dbReference type="InterPro" id="IPR021109">
    <property type="entry name" value="Peptidase_aspartic_dom_sf"/>
</dbReference>
<feature type="chain" id="PRO_5042173257" evidence="3">
    <location>
        <begin position="18"/>
        <end position="401"/>
    </location>
</feature>
<dbReference type="Pfam" id="PF00026">
    <property type="entry name" value="Asp"/>
    <property type="match status" value="1"/>
</dbReference>
<feature type="signal peptide" evidence="3">
    <location>
        <begin position="1"/>
        <end position="17"/>
    </location>
</feature>
<dbReference type="CDD" id="cd05471">
    <property type="entry name" value="pepsin_like"/>
    <property type="match status" value="1"/>
</dbReference>
<dbReference type="SUPFAM" id="SSF50630">
    <property type="entry name" value="Acid proteases"/>
    <property type="match status" value="1"/>
</dbReference>
<evidence type="ECO:0000313" key="5">
    <source>
        <dbReference type="EMBL" id="KAJ7707745.1"/>
    </source>
</evidence>
<gene>
    <name evidence="5" type="ORF">B0H17DRAFT_529821</name>
</gene>
<dbReference type="Gene3D" id="2.40.70.10">
    <property type="entry name" value="Acid Proteases"/>
    <property type="match status" value="2"/>
</dbReference>
<dbReference type="InterPro" id="IPR001461">
    <property type="entry name" value="Aspartic_peptidase_A1"/>
</dbReference>
<feature type="region of interest" description="Disordered" evidence="2">
    <location>
        <begin position="382"/>
        <end position="401"/>
    </location>
</feature>
<sequence>MLIHLSLLSFLLASASGRGLIPPSSPITLPLRVLPRDANAPPTVSGITPVKISSDRQTYFAVLQTGAISFRVALDTASADLWVVGSTCSSSSCAAVPRYPLAFDSSTFEAVNNNATVFQASYADGTVASGFVAKESVRLANVTLPGQAFAIVTDSNVTMLDDVSGILGLGFPRLSSISRSVADSMPFFPSLAQQGILDYPLFGLSLTNDESGSLTLGAIDPTIVTNVSQIGWNKVVEFSPVGSESNASSYLHWATPLSGFSVNGKHISPLPTYPKVTANASLALFDIGFSGIFGPYQDVDRLFDQINGARLVDDGQWAIPCDTVVPLSFTFGQQTYTLEPTDYLIGPASGNPEIVWHGRGPCLPVQTVSIGNLVVPSSGRFTQSSAMGSMQKSPHSSDFML</sequence>
<dbReference type="PANTHER" id="PTHR47966">
    <property type="entry name" value="BETA-SITE APP-CLEAVING ENZYME, ISOFORM A-RELATED"/>
    <property type="match status" value="1"/>
</dbReference>
<reference evidence="5" key="1">
    <citation type="submission" date="2023-03" db="EMBL/GenBank/DDBJ databases">
        <title>Massive genome expansion in bonnet fungi (Mycena s.s.) driven by repeated elements and novel gene families across ecological guilds.</title>
        <authorList>
            <consortium name="Lawrence Berkeley National Laboratory"/>
            <person name="Harder C.B."/>
            <person name="Miyauchi S."/>
            <person name="Viragh M."/>
            <person name="Kuo A."/>
            <person name="Thoen E."/>
            <person name="Andreopoulos B."/>
            <person name="Lu D."/>
            <person name="Skrede I."/>
            <person name="Drula E."/>
            <person name="Henrissat B."/>
            <person name="Morin E."/>
            <person name="Kohler A."/>
            <person name="Barry K."/>
            <person name="LaButti K."/>
            <person name="Morin E."/>
            <person name="Salamov A."/>
            <person name="Lipzen A."/>
            <person name="Mereny Z."/>
            <person name="Hegedus B."/>
            <person name="Baldrian P."/>
            <person name="Stursova M."/>
            <person name="Weitz H."/>
            <person name="Taylor A."/>
            <person name="Grigoriev I.V."/>
            <person name="Nagy L.G."/>
            <person name="Martin F."/>
            <person name="Kauserud H."/>
        </authorList>
    </citation>
    <scope>NUCLEOTIDE SEQUENCE</scope>
    <source>
        <strain evidence="5">CBHHK067</strain>
    </source>
</reference>
<dbReference type="GO" id="GO:0006508">
    <property type="term" value="P:proteolysis"/>
    <property type="evidence" value="ECO:0007669"/>
    <property type="project" value="InterPro"/>
</dbReference>
<evidence type="ECO:0000313" key="6">
    <source>
        <dbReference type="Proteomes" id="UP001221757"/>
    </source>
</evidence>
<feature type="domain" description="Peptidase A1" evidence="4">
    <location>
        <begin position="59"/>
        <end position="401"/>
    </location>
</feature>